<keyword evidence="2" id="KW-1185">Reference proteome</keyword>
<sequence length="242" mass="26213">MNVTVHEAENILPNACDDHPYSSQPNPELLVTPTPLEPSSLIALTQPDPVQSQPASSNQDMELETDEASAEYTTVTYKKRRHSSDSVVLKTDVQPPDHPRGLTVIFTPINPQESLMKLNMKKVSDLLELHCPECILMLGETGFPGGTYEKAMQVAAVKASDILDKGTAQEMSSCVSSLRCPKVTSQGVVEGHLVKTLKAQLAVQPSSVKVVRFHAVVAQQGNSPGLESILYGGFTVAYQEET</sequence>
<gene>
    <name evidence="1" type="ORF">HPB47_026830</name>
</gene>
<dbReference type="EMBL" id="JABSTQ010009776">
    <property type="protein sequence ID" value="KAG0426011.1"/>
    <property type="molecule type" value="Genomic_DNA"/>
</dbReference>
<evidence type="ECO:0000313" key="1">
    <source>
        <dbReference type="EMBL" id="KAG0426011.1"/>
    </source>
</evidence>
<name>A0AC60PZY0_IXOPE</name>
<protein>
    <submittedName>
        <fullName evidence="1">Uncharacterized protein</fullName>
    </submittedName>
</protein>
<dbReference type="Proteomes" id="UP000805193">
    <property type="component" value="Unassembled WGS sequence"/>
</dbReference>
<comment type="caution">
    <text evidence="1">The sequence shown here is derived from an EMBL/GenBank/DDBJ whole genome shotgun (WGS) entry which is preliminary data.</text>
</comment>
<organism evidence="1 2">
    <name type="scientific">Ixodes persulcatus</name>
    <name type="common">Taiga tick</name>
    <dbReference type="NCBI Taxonomy" id="34615"/>
    <lineage>
        <taxon>Eukaryota</taxon>
        <taxon>Metazoa</taxon>
        <taxon>Ecdysozoa</taxon>
        <taxon>Arthropoda</taxon>
        <taxon>Chelicerata</taxon>
        <taxon>Arachnida</taxon>
        <taxon>Acari</taxon>
        <taxon>Parasitiformes</taxon>
        <taxon>Ixodida</taxon>
        <taxon>Ixodoidea</taxon>
        <taxon>Ixodidae</taxon>
        <taxon>Ixodinae</taxon>
        <taxon>Ixodes</taxon>
    </lineage>
</organism>
<proteinExistence type="predicted"/>
<accession>A0AC60PZY0</accession>
<reference evidence="1 2" key="1">
    <citation type="journal article" date="2020" name="Cell">
        <title>Large-Scale Comparative Analyses of Tick Genomes Elucidate Their Genetic Diversity and Vector Capacities.</title>
        <authorList>
            <consortium name="Tick Genome and Microbiome Consortium (TIGMIC)"/>
            <person name="Jia N."/>
            <person name="Wang J."/>
            <person name="Shi W."/>
            <person name="Du L."/>
            <person name="Sun Y."/>
            <person name="Zhan W."/>
            <person name="Jiang J.F."/>
            <person name="Wang Q."/>
            <person name="Zhang B."/>
            <person name="Ji P."/>
            <person name="Bell-Sakyi L."/>
            <person name="Cui X.M."/>
            <person name="Yuan T.T."/>
            <person name="Jiang B.G."/>
            <person name="Yang W.F."/>
            <person name="Lam T.T."/>
            <person name="Chang Q.C."/>
            <person name="Ding S.J."/>
            <person name="Wang X.J."/>
            <person name="Zhu J.G."/>
            <person name="Ruan X.D."/>
            <person name="Zhao L."/>
            <person name="Wei J.T."/>
            <person name="Ye R.Z."/>
            <person name="Que T.C."/>
            <person name="Du C.H."/>
            <person name="Zhou Y.H."/>
            <person name="Cheng J.X."/>
            <person name="Dai P.F."/>
            <person name="Guo W.B."/>
            <person name="Han X.H."/>
            <person name="Huang E.J."/>
            <person name="Li L.F."/>
            <person name="Wei W."/>
            <person name="Gao Y.C."/>
            <person name="Liu J.Z."/>
            <person name="Shao H.Z."/>
            <person name="Wang X."/>
            <person name="Wang C.C."/>
            <person name="Yang T.C."/>
            <person name="Huo Q.B."/>
            <person name="Li W."/>
            <person name="Chen H.Y."/>
            <person name="Chen S.E."/>
            <person name="Zhou L.G."/>
            <person name="Ni X.B."/>
            <person name="Tian J.H."/>
            <person name="Sheng Y."/>
            <person name="Liu T."/>
            <person name="Pan Y.S."/>
            <person name="Xia L.Y."/>
            <person name="Li J."/>
            <person name="Zhao F."/>
            <person name="Cao W.C."/>
        </authorList>
    </citation>
    <scope>NUCLEOTIDE SEQUENCE [LARGE SCALE GENOMIC DNA]</scope>
    <source>
        <strain evidence="1">Iper-2018</strain>
    </source>
</reference>
<evidence type="ECO:0000313" key="2">
    <source>
        <dbReference type="Proteomes" id="UP000805193"/>
    </source>
</evidence>